<dbReference type="GeneID" id="118899681"/>
<gene>
    <name evidence="4" type="primary">FADD</name>
</gene>
<feature type="domain" description="Death" evidence="1">
    <location>
        <begin position="97"/>
        <end position="143"/>
    </location>
</feature>
<feature type="domain" description="DED" evidence="2">
    <location>
        <begin position="3"/>
        <end position="81"/>
    </location>
</feature>
<dbReference type="InterPro" id="IPR016729">
    <property type="entry name" value="FADD"/>
</dbReference>
<dbReference type="SMART" id="SM00031">
    <property type="entry name" value="DED"/>
    <property type="match status" value="1"/>
</dbReference>
<dbReference type="InterPro" id="IPR001875">
    <property type="entry name" value="DED_dom"/>
</dbReference>
<dbReference type="Gene3D" id="1.10.533.10">
    <property type="entry name" value="Death Domain, Fas"/>
    <property type="match status" value="2"/>
</dbReference>
<dbReference type="Proteomes" id="UP000694857">
    <property type="component" value="Chromosome 8"/>
</dbReference>
<keyword evidence="3" id="KW-1185">Reference proteome</keyword>
<sequence length="249" mass="28141">MDPFLVLLHSVSAGLSSSELTELKFLCQSRVGKRKLERVQSGLDLFSVLLEQNEMSPENTVLLREMLVSLRRQDLLRRLEDFEAGAAGGAAPEERDLRAAFDIICDNVGKDWRKLARHLRVSDAKIEAIEEKYPRNLAEQATEAASVRERCPHRAEAGNRRTWAVWSPRHQAGLSFPSPHLLGDSLDTGNDFVSARVVSWDRPSVWGDDKVPEMAGMMVDNIVSEDGEFYVVYYFTTIFKIILHVKLTI</sequence>
<dbReference type="GO" id="GO:0031265">
    <property type="term" value="C:CD95 death-inducing signaling complex"/>
    <property type="evidence" value="ECO:0007669"/>
    <property type="project" value="TreeGrafter"/>
</dbReference>
<dbReference type="GO" id="GO:0005123">
    <property type="term" value="F:death receptor binding"/>
    <property type="evidence" value="ECO:0007669"/>
    <property type="project" value="TreeGrafter"/>
</dbReference>
<dbReference type="AlphaFoldDB" id="A0A8B8Y6I1"/>
<protein>
    <submittedName>
        <fullName evidence="4">FAS-associated death domain protein isoform X2</fullName>
    </submittedName>
</protein>
<dbReference type="CDD" id="cd08336">
    <property type="entry name" value="DED_FADD"/>
    <property type="match status" value="1"/>
</dbReference>
<dbReference type="PANTHER" id="PTHR15077:SF10">
    <property type="entry name" value="FAS-ASSOCIATED DEATH DOMAIN PROTEIN"/>
    <property type="match status" value="1"/>
</dbReference>
<dbReference type="CTD" id="8772"/>
<dbReference type="PROSITE" id="PS50017">
    <property type="entry name" value="DEATH_DOMAIN"/>
    <property type="match status" value="1"/>
</dbReference>
<proteinExistence type="predicted"/>
<dbReference type="GO" id="GO:0089720">
    <property type="term" value="F:caspase binding"/>
    <property type="evidence" value="ECO:0007669"/>
    <property type="project" value="TreeGrafter"/>
</dbReference>
<dbReference type="GO" id="GO:0045089">
    <property type="term" value="P:positive regulation of innate immune response"/>
    <property type="evidence" value="ECO:0007669"/>
    <property type="project" value="TreeGrafter"/>
</dbReference>
<dbReference type="RefSeq" id="XP_036717421.1">
    <property type="nucleotide sequence ID" value="XM_036861526.1"/>
</dbReference>
<dbReference type="Pfam" id="PF01335">
    <property type="entry name" value="DED"/>
    <property type="match status" value="1"/>
</dbReference>
<evidence type="ECO:0000259" key="2">
    <source>
        <dbReference type="PROSITE" id="PS50168"/>
    </source>
</evidence>
<dbReference type="InterPro" id="IPR000488">
    <property type="entry name" value="Death_dom"/>
</dbReference>
<name>A0A8B8Y6I1_BALMU</name>
<dbReference type="PROSITE" id="PS50168">
    <property type="entry name" value="DED"/>
    <property type="match status" value="1"/>
</dbReference>
<evidence type="ECO:0000259" key="1">
    <source>
        <dbReference type="PROSITE" id="PS50017"/>
    </source>
</evidence>
<evidence type="ECO:0000313" key="3">
    <source>
        <dbReference type="Proteomes" id="UP000694857"/>
    </source>
</evidence>
<accession>A0A8B8Y6I1</accession>
<organism evidence="3 4">
    <name type="scientific">Balaenoptera musculus</name>
    <name type="common">Blue whale</name>
    <dbReference type="NCBI Taxonomy" id="9771"/>
    <lineage>
        <taxon>Eukaryota</taxon>
        <taxon>Metazoa</taxon>
        <taxon>Chordata</taxon>
        <taxon>Craniata</taxon>
        <taxon>Vertebrata</taxon>
        <taxon>Euteleostomi</taxon>
        <taxon>Mammalia</taxon>
        <taxon>Eutheria</taxon>
        <taxon>Laurasiatheria</taxon>
        <taxon>Artiodactyla</taxon>
        <taxon>Whippomorpha</taxon>
        <taxon>Cetacea</taxon>
        <taxon>Mysticeti</taxon>
        <taxon>Balaenopteridae</taxon>
        <taxon>Balaenoptera</taxon>
    </lineage>
</organism>
<dbReference type="FunFam" id="1.10.533.10:FF:000062">
    <property type="entry name" value="Fas-associated via death domain"/>
    <property type="match status" value="1"/>
</dbReference>
<dbReference type="SUPFAM" id="SSF47986">
    <property type="entry name" value="DEATH domain"/>
    <property type="match status" value="1"/>
</dbReference>
<reference evidence="4" key="1">
    <citation type="submission" date="2025-08" db="UniProtKB">
        <authorList>
            <consortium name="RefSeq"/>
        </authorList>
    </citation>
    <scope>IDENTIFICATION</scope>
    <source>
        <tissue evidence="4">Epidermis and Blubber</tissue>
    </source>
</reference>
<dbReference type="Pfam" id="PF00531">
    <property type="entry name" value="Death"/>
    <property type="match status" value="1"/>
</dbReference>
<dbReference type="PANTHER" id="PTHR15077">
    <property type="entry name" value="FAS-ASSOCIATING DEATH DOMAIN-CONTAINING PROTEIN FADD"/>
    <property type="match status" value="1"/>
</dbReference>
<evidence type="ECO:0000313" key="4">
    <source>
        <dbReference type="RefSeq" id="XP_036717421.1"/>
    </source>
</evidence>
<dbReference type="InterPro" id="IPR011029">
    <property type="entry name" value="DEATH-like_dom_sf"/>
</dbReference>
<dbReference type="GO" id="GO:0042981">
    <property type="term" value="P:regulation of apoptotic process"/>
    <property type="evidence" value="ECO:0007669"/>
    <property type="project" value="InterPro"/>
</dbReference>
<dbReference type="GO" id="GO:0097191">
    <property type="term" value="P:extrinsic apoptotic signaling pathway"/>
    <property type="evidence" value="ECO:0007669"/>
    <property type="project" value="TreeGrafter"/>
</dbReference>